<reference evidence="4 5" key="1">
    <citation type="submission" date="2018-07" db="EMBL/GenBank/DDBJ databases">
        <title>Campylobacter zealandensis sp. nov., isolated from birds and water in New Zealand.</title>
        <authorList>
            <person name="Wilkinson D.A."/>
            <person name="Biggs P.J."/>
            <person name="French N.P."/>
            <person name="Midwinter A.C."/>
        </authorList>
    </citation>
    <scope>NUCLEOTIDE SEQUENCE [LARGE SCALE GENOMIC DNA]</scope>
    <source>
        <strain evidence="4 5">B423b</strain>
    </source>
</reference>
<dbReference type="RefSeq" id="WP_131164121.1">
    <property type="nucleotide sequence ID" value="NZ_QPGQ01000027.1"/>
</dbReference>
<dbReference type="AlphaFoldDB" id="A0A4Q9JTM4"/>
<sequence length="376" mass="42811">MKIGFLSHSGMSIYHFRAPIIKALLERGDEVFIIVPKDNYAHKLQDLKANIIFYDLNRSSLNPLVVFKNFLHLARTLKNLNLDLIQTSAHKSNTFGVIAAKVAKIKLIFALVEGLGSFYIDEDLKSKLVRTTINLLYKISFRFATKFIFVNESNAEFMRNLGLKEEKICIIKSVGVNLKKFFPVKIQNDIKLNFLKNYNMPNKPLILMIARALWHKGIKEFYEAARLLKNKANFILVGGRDDNKSCAPLEFLQKGEVFYLGSRDDIAFLLNLCDIFVLPSYKEGFPATILEAKACAKACIVSDCEGCIEAISNGYDGLLFQSKNINDFVEKITLLIEDTKLRENLAHNAFKEALKLDENLIAKNYLKIYDESMKNV</sequence>
<dbReference type="EMBL" id="QPGR01000009">
    <property type="protein sequence ID" value="TBR80493.1"/>
    <property type="molecule type" value="Genomic_DNA"/>
</dbReference>
<dbReference type="SUPFAM" id="SSF53756">
    <property type="entry name" value="UDP-Glycosyltransferase/glycogen phosphorylase"/>
    <property type="match status" value="1"/>
</dbReference>
<gene>
    <name evidence="4" type="ORF">DU473_05545</name>
</gene>
<evidence type="ECO:0000313" key="5">
    <source>
        <dbReference type="Proteomes" id="UP000292583"/>
    </source>
</evidence>
<keyword evidence="5" id="KW-1185">Reference proteome</keyword>
<feature type="domain" description="Glycosyl transferase family 1" evidence="2">
    <location>
        <begin position="201"/>
        <end position="351"/>
    </location>
</feature>
<name>A0A4Q9JTM4_9BACT</name>
<dbReference type="GO" id="GO:0016757">
    <property type="term" value="F:glycosyltransferase activity"/>
    <property type="evidence" value="ECO:0007669"/>
    <property type="project" value="InterPro"/>
</dbReference>
<protein>
    <submittedName>
        <fullName evidence="4">Glycosyltransferase family 1 protein</fullName>
    </submittedName>
</protein>
<dbReference type="PANTHER" id="PTHR46401">
    <property type="entry name" value="GLYCOSYLTRANSFERASE WBBK-RELATED"/>
    <property type="match status" value="1"/>
</dbReference>
<dbReference type="InterPro" id="IPR028098">
    <property type="entry name" value="Glyco_trans_4-like_N"/>
</dbReference>
<dbReference type="PANTHER" id="PTHR46401:SF2">
    <property type="entry name" value="GLYCOSYLTRANSFERASE WBBK-RELATED"/>
    <property type="match status" value="1"/>
</dbReference>
<accession>A0A4Q9JTM4</accession>
<dbReference type="Pfam" id="PF13439">
    <property type="entry name" value="Glyco_transf_4"/>
    <property type="match status" value="1"/>
</dbReference>
<feature type="domain" description="Glycosyltransferase subfamily 4-like N-terminal" evidence="3">
    <location>
        <begin position="21"/>
        <end position="171"/>
    </location>
</feature>
<comment type="caution">
    <text evidence="4">The sequence shown here is derived from an EMBL/GenBank/DDBJ whole genome shotgun (WGS) entry which is preliminary data.</text>
</comment>
<proteinExistence type="predicted"/>
<dbReference type="Gene3D" id="3.40.50.2000">
    <property type="entry name" value="Glycogen Phosphorylase B"/>
    <property type="match status" value="2"/>
</dbReference>
<evidence type="ECO:0000313" key="4">
    <source>
        <dbReference type="EMBL" id="TBR80493.1"/>
    </source>
</evidence>
<evidence type="ECO:0000259" key="2">
    <source>
        <dbReference type="Pfam" id="PF00534"/>
    </source>
</evidence>
<dbReference type="OrthoDB" id="9775208at2"/>
<dbReference type="InterPro" id="IPR001296">
    <property type="entry name" value="Glyco_trans_1"/>
</dbReference>
<evidence type="ECO:0000259" key="3">
    <source>
        <dbReference type="Pfam" id="PF13439"/>
    </source>
</evidence>
<dbReference type="CDD" id="cd03808">
    <property type="entry name" value="GT4_CapM-like"/>
    <property type="match status" value="1"/>
</dbReference>
<evidence type="ECO:0000256" key="1">
    <source>
        <dbReference type="ARBA" id="ARBA00022679"/>
    </source>
</evidence>
<dbReference type="Pfam" id="PF00534">
    <property type="entry name" value="Glycos_transf_1"/>
    <property type="match status" value="1"/>
</dbReference>
<organism evidence="4 5">
    <name type="scientific">Campylobacter novaezeelandiae</name>
    <dbReference type="NCBI Taxonomy" id="2267891"/>
    <lineage>
        <taxon>Bacteria</taxon>
        <taxon>Pseudomonadati</taxon>
        <taxon>Campylobacterota</taxon>
        <taxon>Epsilonproteobacteria</taxon>
        <taxon>Campylobacterales</taxon>
        <taxon>Campylobacteraceae</taxon>
        <taxon>Campylobacter</taxon>
    </lineage>
</organism>
<dbReference type="Proteomes" id="UP000292583">
    <property type="component" value="Unassembled WGS sequence"/>
</dbReference>
<keyword evidence="1 4" id="KW-0808">Transferase</keyword>